<proteinExistence type="predicted"/>
<name>A0ACC3D7R4_9PEZI</name>
<evidence type="ECO:0000313" key="2">
    <source>
        <dbReference type="Proteomes" id="UP001186974"/>
    </source>
</evidence>
<sequence>MERAPRHRFRGKDARAWTALVNVGGSVFTGITVTKFVGVCVLAFTRSKIFEIYYFRVWLALVVWAAVHALVFLPVALSLFGGDGYVDPESSGGLEEDLRSRRYPALLADEEYDSDDF</sequence>
<gene>
    <name evidence="1" type="ORF">LTS18_002107</name>
</gene>
<dbReference type="Proteomes" id="UP001186974">
    <property type="component" value="Unassembled WGS sequence"/>
</dbReference>
<keyword evidence="2" id="KW-1185">Reference proteome</keyword>
<reference evidence="1" key="1">
    <citation type="submission" date="2024-09" db="EMBL/GenBank/DDBJ databases">
        <title>Black Yeasts Isolated from many extreme environments.</title>
        <authorList>
            <person name="Coleine C."/>
            <person name="Stajich J.E."/>
            <person name="Selbmann L."/>
        </authorList>
    </citation>
    <scope>NUCLEOTIDE SEQUENCE</scope>
    <source>
        <strain evidence="1">CCFEE 5737</strain>
    </source>
</reference>
<organism evidence="1 2">
    <name type="scientific">Coniosporium uncinatum</name>
    <dbReference type="NCBI Taxonomy" id="93489"/>
    <lineage>
        <taxon>Eukaryota</taxon>
        <taxon>Fungi</taxon>
        <taxon>Dikarya</taxon>
        <taxon>Ascomycota</taxon>
        <taxon>Pezizomycotina</taxon>
        <taxon>Dothideomycetes</taxon>
        <taxon>Dothideomycetes incertae sedis</taxon>
        <taxon>Coniosporium</taxon>
    </lineage>
</organism>
<protein>
    <submittedName>
        <fullName evidence="1">Uncharacterized protein</fullName>
    </submittedName>
</protein>
<accession>A0ACC3D7R4</accession>
<dbReference type="EMBL" id="JAWDJW010006939">
    <property type="protein sequence ID" value="KAK3063225.1"/>
    <property type="molecule type" value="Genomic_DNA"/>
</dbReference>
<evidence type="ECO:0000313" key="1">
    <source>
        <dbReference type="EMBL" id="KAK3063225.1"/>
    </source>
</evidence>
<comment type="caution">
    <text evidence="1">The sequence shown here is derived from an EMBL/GenBank/DDBJ whole genome shotgun (WGS) entry which is preliminary data.</text>
</comment>